<dbReference type="EMBL" id="JAUHTR010000008">
    <property type="protein sequence ID" value="MDN4526001.1"/>
    <property type="molecule type" value="Genomic_DNA"/>
</dbReference>
<sequence length="54" mass="5794">MLWLLLLLVAAAVMVGILVRISKSHQDSEPETLSTPLLETEKIESSSTLSGGPM</sequence>
<keyword evidence="3" id="KW-1185">Reference proteome</keyword>
<evidence type="ECO:0000313" key="2">
    <source>
        <dbReference type="EMBL" id="MDN4526001.1"/>
    </source>
</evidence>
<dbReference type="Proteomes" id="UP001172721">
    <property type="component" value="Unassembled WGS sequence"/>
</dbReference>
<organism evidence="2 3">
    <name type="scientific">Fictibacillus fluitans</name>
    <dbReference type="NCBI Taxonomy" id="3058422"/>
    <lineage>
        <taxon>Bacteria</taxon>
        <taxon>Bacillati</taxon>
        <taxon>Bacillota</taxon>
        <taxon>Bacilli</taxon>
        <taxon>Bacillales</taxon>
        <taxon>Fictibacillaceae</taxon>
        <taxon>Fictibacillus</taxon>
    </lineage>
</organism>
<feature type="region of interest" description="Disordered" evidence="1">
    <location>
        <begin position="24"/>
        <end position="54"/>
    </location>
</feature>
<feature type="compositionally biased region" description="Polar residues" evidence="1">
    <location>
        <begin position="45"/>
        <end position="54"/>
    </location>
</feature>
<accession>A0ABT8HYZ5</accession>
<reference evidence="2" key="1">
    <citation type="submission" date="2023-07" db="EMBL/GenBank/DDBJ databases">
        <title>Fictibacillus sp. isolated from freshwater pond.</title>
        <authorList>
            <person name="Kirdat K."/>
            <person name="Bhat A."/>
            <person name="Mourya A."/>
            <person name="Yadav A."/>
        </authorList>
    </citation>
    <scope>NUCLEOTIDE SEQUENCE</scope>
    <source>
        <strain evidence="2">NE201</strain>
    </source>
</reference>
<evidence type="ECO:0000313" key="3">
    <source>
        <dbReference type="Proteomes" id="UP001172721"/>
    </source>
</evidence>
<protein>
    <recommendedName>
        <fullName evidence="4">YtzI protein</fullName>
    </recommendedName>
</protein>
<evidence type="ECO:0008006" key="4">
    <source>
        <dbReference type="Google" id="ProtNLM"/>
    </source>
</evidence>
<gene>
    <name evidence="2" type="ORF">QYB97_16060</name>
</gene>
<comment type="caution">
    <text evidence="2">The sequence shown here is derived from an EMBL/GenBank/DDBJ whole genome shotgun (WGS) entry which is preliminary data.</text>
</comment>
<proteinExistence type="predicted"/>
<dbReference type="RefSeq" id="WP_156412550.1">
    <property type="nucleotide sequence ID" value="NZ_JAUHTR010000008.1"/>
</dbReference>
<evidence type="ECO:0000256" key="1">
    <source>
        <dbReference type="SAM" id="MobiDB-lite"/>
    </source>
</evidence>
<name>A0ABT8HYZ5_9BACL</name>